<feature type="region of interest" description="Disordered" evidence="1">
    <location>
        <begin position="162"/>
        <end position="190"/>
    </location>
</feature>
<sequence>METQLAGRDSVRYGETGFIKRDRYGAVSSGPLRIRCVLVEARVVLYPRRNSENVRRHTVQFSEEGPLDQNCPPGFSPNLHLDISSKEPSQRPLISDPISTDAMDLDMVFDTLSLTKEGSIDREEDMCQGSKTIFHDYFRSICQDMRIVPNLRCGKQGPQSYALAGHSKVPRHRGPEGGTYTETNNQPAPLEHHLRPNASTLKINAISTPAFLLVSSHNPWPSMFLENRSITNSHR</sequence>
<evidence type="ECO:0000313" key="3">
    <source>
        <dbReference type="Proteomes" id="UP000672032"/>
    </source>
</evidence>
<organism evidence="2 3">
    <name type="scientific">Monilinia vaccinii-corymbosi</name>
    <dbReference type="NCBI Taxonomy" id="61207"/>
    <lineage>
        <taxon>Eukaryota</taxon>
        <taxon>Fungi</taxon>
        <taxon>Dikarya</taxon>
        <taxon>Ascomycota</taxon>
        <taxon>Pezizomycotina</taxon>
        <taxon>Leotiomycetes</taxon>
        <taxon>Helotiales</taxon>
        <taxon>Sclerotiniaceae</taxon>
        <taxon>Monilinia</taxon>
    </lineage>
</organism>
<protein>
    <submittedName>
        <fullName evidence="2">Uncharacterized protein</fullName>
    </submittedName>
</protein>
<reference evidence="2" key="1">
    <citation type="submission" date="2020-10" db="EMBL/GenBank/DDBJ databases">
        <title>Genome Sequence of Monilinia vaccinii-corymbosi Sheds Light on Mummy Berry Disease Infection of Blueberry and Mating Type.</title>
        <authorList>
            <person name="Yow A.G."/>
            <person name="Zhang Y."/>
            <person name="Bansal K."/>
            <person name="Eacker S.M."/>
            <person name="Sullivan S."/>
            <person name="Liachko I."/>
            <person name="Cubeta M.A."/>
            <person name="Rollins J.A."/>
            <person name="Ashrafi H."/>
        </authorList>
    </citation>
    <scope>NUCLEOTIDE SEQUENCE</scope>
    <source>
        <strain evidence="2">RL-1</strain>
    </source>
</reference>
<keyword evidence="3" id="KW-1185">Reference proteome</keyword>
<evidence type="ECO:0000313" key="2">
    <source>
        <dbReference type="EMBL" id="QSZ31384.1"/>
    </source>
</evidence>
<gene>
    <name evidence="2" type="ORF">DSL72_000949</name>
</gene>
<name>A0A8A3P575_9HELO</name>
<accession>A0A8A3P575</accession>
<dbReference type="AlphaFoldDB" id="A0A8A3P575"/>
<dbReference type="EMBL" id="CP063406">
    <property type="protein sequence ID" value="QSZ31384.1"/>
    <property type="molecule type" value="Genomic_DNA"/>
</dbReference>
<dbReference type="Proteomes" id="UP000672032">
    <property type="component" value="Chromosome 2"/>
</dbReference>
<dbReference type="OrthoDB" id="8300194at2759"/>
<evidence type="ECO:0000256" key="1">
    <source>
        <dbReference type="SAM" id="MobiDB-lite"/>
    </source>
</evidence>
<proteinExistence type="predicted"/>